<organism evidence="1 2">
    <name type="scientific">Pontivivens marinum</name>
    <dbReference type="NCBI Taxonomy" id="1690039"/>
    <lineage>
        <taxon>Bacteria</taxon>
        <taxon>Pseudomonadati</taxon>
        <taxon>Pseudomonadota</taxon>
        <taxon>Alphaproteobacteria</taxon>
        <taxon>Rhodobacterales</taxon>
        <taxon>Paracoccaceae</taxon>
        <taxon>Pontivivens</taxon>
    </lineage>
</organism>
<sequence>MRILGVALLTIFLFALARFVFLQPDVQGLVGLNREDRISHDLVSSLPPEACEVTEGVNQHTFIVRESDTWTALAGSPGYNAVSFNMPKSVQVVSGILILDVATNLQPESVGRLRVNVNGERRGEIILEEGVSSREIRVDLLPSDLTHSQLEVNLAAFGAFPSTICQSSWNGGMIIRIEPSSRIELVTEGPLEDLNDRLRSTGNPYQMQWPETHVGTNYEQLIAFGVDQRLRDIRTNFVPVAAQRCPTAVVMTDEDLLVADHIMQNARREYDRPTWPIYFALDDANREARFFSYETAWRYDYDLRTTPKAEYPTDLDIGMTVSGLQPDAEWLVSVTLNDQSIFAERFSGDTLEIERSIALPQSMHQFSNNIEIRLISSDIDQDGICVGGSTIMAQLHASTALQGGVPAPNAIIGNFINALTGVIQLDVSNDLNAAEASSTVEFLADTFGERTQWTATNTPDLTGAFVHIVTRRELEQRVSEMTAIHPDHNFRLVWPSQSAPGELPYNQVAMNALSVSDFLLNEGPRIIAIVAIPELVVPAQWPTPLIQPPISVQEE</sequence>
<dbReference type="OrthoDB" id="7838463at2"/>
<dbReference type="RefSeq" id="WP_097927994.1">
    <property type="nucleotide sequence ID" value="NZ_OCTN01000001.1"/>
</dbReference>
<evidence type="ECO:0008006" key="3">
    <source>
        <dbReference type="Google" id="ProtNLM"/>
    </source>
</evidence>
<dbReference type="EMBL" id="OCTN01000001">
    <property type="protein sequence ID" value="SOH92414.1"/>
    <property type="molecule type" value="Genomic_DNA"/>
</dbReference>
<gene>
    <name evidence="1" type="ORF">SAMN06273572_101259</name>
</gene>
<accession>A0A2C9CM78</accession>
<evidence type="ECO:0000313" key="2">
    <source>
        <dbReference type="Proteomes" id="UP000220034"/>
    </source>
</evidence>
<protein>
    <recommendedName>
        <fullName evidence="3">Cellulose synthase regulatory subunit</fullName>
    </recommendedName>
</protein>
<evidence type="ECO:0000313" key="1">
    <source>
        <dbReference type="EMBL" id="SOH92414.1"/>
    </source>
</evidence>
<keyword evidence="2" id="KW-1185">Reference proteome</keyword>
<name>A0A2C9CM78_9RHOB</name>
<dbReference type="Proteomes" id="UP000220034">
    <property type="component" value="Unassembled WGS sequence"/>
</dbReference>
<proteinExistence type="predicted"/>
<reference evidence="2" key="1">
    <citation type="submission" date="2017-09" db="EMBL/GenBank/DDBJ databases">
        <authorList>
            <person name="Varghese N."/>
            <person name="Submissions S."/>
        </authorList>
    </citation>
    <scope>NUCLEOTIDE SEQUENCE [LARGE SCALE GENOMIC DNA]</scope>
    <source>
        <strain evidence="2">C7</strain>
    </source>
</reference>
<dbReference type="AlphaFoldDB" id="A0A2C9CM78"/>